<dbReference type="WBParaSite" id="JU765_v2.g19307.t1">
    <property type="protein sequence ID" value="JU765_v2.g19307.t1"/>
    <property type="gene ID" value="JU765_v2.g19307"/>
</dbReference>
<evidence type="ECO:0000313" key="1">
    <source>
        <dbReference type="Proteomes" id="UP000887576"/>
    </source>
</evidence>
<accession>A0AC34QTJ7</accession>
<sequence length="783" mass="88836">MSDSVPDKKEDIQIEKSRYSTKVLAAIQDLCTTNVCKPNVKLNDHINKLFPTEQSLSQLDGIISALEQEVDDLDVELAELVEAFGEAGTVAATALQNAQEVKQKLDKKMSKVRSRTQTSEDSVATMTRDIHQLDVAKKNLTSSITTLHHLHILLSGVNSLSSWISVRRYADIAAELPAVLNVLQLFDAFVHVEQVKILTEKVEQLKQQLSTQLSTDLKQAFQSGMINQNAADMCKVTAVIGGKLEEDFQKWYVEQQFGEYYVLFSDSEDVAWIDKIDQRYRWYVNKLAEFERNGLNKIFPPVWDMGRRMTMEFCMSTRQALDRLMTRRKNELDWKLLAHAINHTIMFEALICKRYPAKNDFNFEKIIWRAFNKFMDIFVDAQSKNLTEFLEGCATKIRTGEHKPVRETSTHAFPLPSSADMFFLLKKIITESTKLCADPDSLLKQLVGVFRQCLRGYAHGCLTAFLPQVTTQNSMTTASLLQNLIREETTVRMTPDQRFFACCILATADWCAETTLQLQEKLKQKIPELDLGPEMEVFYSISNNSLGTLVQDAEASCDAALQMMTKINWANVETVGDESAYISAIRSHLRQTVPLIRDYFSDRRKYFAHFCLKLATQLVNKFLGALFRCKPISITGAEQLLLDTHALKVFLLNLPSVESSIVTKPPTMYTTSITKAMTKAEMVLKVVMTDMTKPEDFVANYARMLPESDSSELQKILEMRSMKRSEQQQIIALYRQKIEGVEPTNTTTSSGMPSAFSAVVSLAADEISNTSMRRLEKLVKKKL</sequence>
<reference evidence="2" key="1">
    <citation type="submission" date="2022-11" db="UniProtKB">
        <authorList>
            <consortium name="WormBaseParasite"/>
        </authorList>
    </citation>
    <scope>IDENTIFICATION</scope>
</reference>
<protein>
    <submittedName>
        <fullName evidence="2">Vacuolar protein sorting-associated protein 53 homolog</fullName>
    </submittedName>
</protein>
<name>A0AC34QTJ7_9BILA</name>
<proteinExistence type="predicted"/>
<evidence type="ECO:0000313" key="2">
    <source>
        <dbReference type="WBParaSite" id="JU765_v2.g19307.t1"/>
    </source>
</evidence>
<organism evidence="1 2">
    <name type="scientific">Panagrolaimus sp. JU765</name>
    <dbReference type="NCBI Taxonomy" id="591449"/>
    <lineage>
        <taxon>Eukaryota</taxon>
        <taxon>Metazoa</taxon>
        <taxon>Ecdysozoa</taxon>
        <taxon>Nematoda</taxon>
        <taxon>Chromadorea</taxon>
        <taxon>Rhabditida</taxon>
        <taxon>Tylenchina</taxon>
        <taxon>Panagrolaimomorpha</taxon>
        <taxon>Panagrolaimoidea</taxon>
        <taxon>Panagrolaimidae</taxon>
        <taxon>Panagrolaimus</taxon>
    </lineage>
</organism>
<dbReference type="Proteomes" id="UP000887576">
    <property type="component" value="Unplaced"/>
</dbReference>